<dbReference type="EMBL" id="LXQA010045542">
    <property type="protein sequence ID" value="MCI01216.1"/>
    <property type="molecule type" value="Genomic_DNA"/>
</dbReference>
<keyword evidence="2" id="KW-1185">Reference proteome</keyword>
<dbReference type="AlphaFoldDB" id="A0A392NQ56"/>
<accession>A0A392NQ56</accession>
<sequence length="95" mass="10898">MAETTVPETGSKTNKVRGRGNWVEIAEAITSHERIPCLKVKYRETKWIKGNRNIIVVRCRIRQEITFGCRCMGRSSGVYMYHVLFEGVRDMGYGA</sequence>
<name>A0A392NQ56_9FABA</name>
<proteinExistence type="predicted"/>
<organism evidence="1 2">
    <name type="scientific">Trifolium medium</name>
    <dbReference type="NCBI Taxonomy" id="97028"/>
    <lineage>
        <taxon>Eukaryota</taxon>
        <taxon>Viridiplantae</taxon>
        <taxon>Streptophyta</taxon>
        <taxon>Embryophyta</taxon>
        <taxon>Tracheophyta</taxon>
        <taxon>Spermatophyta</taxon>
        <taxon>Magnoliopsida</taxon>
        <taxon>eudicotyledons</taxon>
        <taxon>Gunneridae</taxon>
        <taxon>Pentapetalae</taxon>
        <taxon>rosids</taxon>
        <taxon>fabids</taxon>
        <taxon>Fabales</taxon>
        <taxon>Fabaceae</taxon>
        <taxon>Papilionoideae</taxon>
        <taxon>50 kb inversion clade</taxon>
        <taxon>NPAAA clade</taxon>
        <taxon>Hologalegina</taxon>
        <taxon>IRL clade</taxon>
        <taxon>Trifolieae</taxon>
        <taxon>Trifolium</taxon>
    </lineage>
</organism>
<evidence type="ECO:0000313" key="1">
    <source>
        <dbReference type="EMBL" id="MCI01216.1"/>
    </source>
</evidence>
<dbReference type="Proteomes" id="UP000265520">
    <property type="component" value="Unassembled WGS sequence"/>
</dbReference>
<protein>
    <submittedName>
        <fullName evidence="1">Uncharacterized protein</fullName>
    </submittedName>
</protein>
<evidence type="ECO:0000313" key="2">
    <source>
        <dbReference type="Proteomes" id="UP000265520"/>
    </source>
</evidence>
<reference evidence="1 2" key="1">
    <citation type="journal article" date="2018" name="Front. Plant Sci.">
        <title>Red Clover (Trifolium pratense) and Zigzag Clover (T. medium) - A Picture of Genomic Similarities and Differences.</title>
        <authorList>
            <person name="Dluhosova J."/>
            <person name="Istvanek J."/>
            <person name="Nedelnik J."/>
            <person name="Repkova J."/>
        </authorList>
    </citation>
    <scope>NUCLEOTIDE SEQUENCE [LARGE SCALE GENOMIC DNA]</scope>
    <source>
        <strain evidence="2">cv. 10/8</strain>
        <tissue evidence="1">Leaf</tissue>
    </source>
</reference>
<comment type="caution">
    <text evidence="1">The sequence shown here is derived from an EMBL/GenBank/DDBJ whole genome shotgun (WGS) entry which is preliminary data.</text>
</comment>